<dbReference type="InterPro" id="IPR017946">
    <property type="entry name" value="PLC-like_Pdiesterase_TIM-brl"/>
</dbReference>
<dbReference type="Gene3D" id="3.20.20.190">
    <property type="entry name" value="Phosphatidylinositol (PI) phosphodiesterase"/>
    <property type="match status" value="1"/>
</dbReference>
<dbReference type="PANTHER" id="PTHR46211:SF1">
    <property type="entry name" value="GLYCEROPHOSPHODIESTER PHOSPHODIESTERASE, CYTOPLASMIC"/>
    <property type="match status" value="1"/>
</dbReference>
<dbReference type="PROSITE" id="PS51704">
    <property type="entry name" value="GP_PDE"/>
    <property type="match status" value="1"/>
</dbReference>
<dbReference type="EMBL" id="JBHSSM010000014">
    <property type="protein sequence ID" value="MFC6314888.1"/>
    <property type="molecule type" value="Genomic_DNA"/>
</dbReference>
<dbReference type="PANTHER" id="PTHR46211">
    <property type="entry name" value="GLYCEROPHOSPHORYL DIESTER PHOSPHODIESTERASE"/>
    <property type="match status" value="1"/>
</dbReference>
<dbReference type="Pfam" id="PF16387">
    <property type="entry name" value="DUF4996"/>
    <property type="match status" value="1"/>
</dbReference>
<evidence type="ECO:0000259" key="2">
    <source>
        <dbReference type="PROSITE" id="PS51704"/>
    </source>
</evidence>
<dbReference type="Proteomes" id="UP001596310">
    <property type="component" value="Unassembled WGS sequence"/>
</dbReference>
<dbReference type="InterPro" id="IPR032160">
    <property type="entry name" value="DUF4996"/>
</dbReference>
<dbReference type="CDD" id="cd08566">
    <property type="entry name" value="GDPD_AtGDE_like"/>
    <property type="match status" value="1"/>
</dbReference>
<sequence>MMVRNAPLDPKSKQPITAPTEQKIASPWQRQMNRPLQALLASQPFLIMLHRGAHGGNLVENTAAAVNVAVKQGADIVEIDLAQSTDGDFFVFHDGGEPRLLHEQRNLNQLSTASIAKKFYYNWLDQRLTKKVERFSELLAQVPDDVFLNLDRSWDHWPAFLALLDQFPQRHDHFILKSPVRRDLLTRLATHPIKYMYVPIISQAAELTVLESYPEINVVGVEVIEKTATFDLIHSRQLAKYRAAGYLMLGNAINLDDQTQLFGALSDEVAITQAPDQAWGQLLTSGINCIQTDWAGLLDRYRTETFK</sequence>
<comment type="caution">
    <text evidence="3">The sequence shown here is derived from an EMBL/GenBank/DDBJ whole genome shotgun (WGS) entry which is preliminary data.</text>
</comment>
<name>A0ABW1UNH8_9LACO</name>
<organism evidence="3 4">
    <name type="scientific">Lapidilactobacillus achengensis</name>
    <dbReference type="NCBI Taxonomy" id="2486000"/>
    <lineage>
        <taxon>Bacteria</taxon>
        <taxon>Bacillati</taxon>
        <taxon>Bacillota</taxon>
        <taxon>Bacilli</taxon>
        <taxon>Lactobacillales</taxon>
        <taxon>Lactobacillaceae</taxon>
        <taxon>Lapidilactobacillus</taxon>
    </lineage>
</organism>
<evidence type="ECO:0000313" key="4">
    <source>
        <dbReference type="Proteomes" id="UP001596310"/>
    </source>
</evidence>
<protein>
    <submittedName>
        <fullName evidence="3">Glycerophosphodiester phosphodiesterase family protein</fullName>
    </submittedName>
</protein>
<dbReference type="Pfam" id="PF03009">
    <property type="entry name" value="GDPD"/>
    <property type="match status" value="1"/>
</dbReference>
<dbReference type="SUPFAM" id="SSF51695">
    <property type="entry name" value="PLC-like phosphodiesterases"/>
    <property type="match status" value="1"/>
</dbReference>
<proteinExistence type="predicted"/>
<dbReference type="InterPro" id="IPR030395">
    <property type="entry name" value="GP_PDE_dom"/>
</dbReference>
<evidence type="ECO:0000256" key="1">
    <source>
        <dbReference type="SAM" id="MobiDB-lite"/>
    </source>
</evidence>
<feature type="domain" description="GP-PDE" evidence="2">
    <location>
        <begin position="45"/>
        <end position="302"/>
    </location>
</feature>
<keyword evidence="4" id="KW-1185">Reference proteome</keyword>
<dbReference type="RefSeq" id="WP_125601020.1">
    <property type="nucleotide sequence ID" value="NZ_JBHSSM010000014.1"/>
</dbReference>
<reference evidence="4" key="1">
    <citation type="journal article" date="2019" name="Int. J. Syst. Evol. Microbiol.">
        <title>The Global Catalogue of Microorganisms (GCM) 10K type strain sequencing project: providing services to taxonomists for standard genome sequencing and annotation.</title>
        <authorList>
            <consortium name="The Broad Institute Genomics Platform"/>
            <consortium name="The Broad Institute Genome Sequencing Center for Infectious Disease"/>
            <person name="Wu L."/>
            <person name="Ma J."/>
        </authorList>
    </citation>
    <scope>NUCLEOTIDE SEQUENCE [LARGE SCALE GENOMIC DNA]</scope>
    <source>
        <strain evidence="4">CCM 8897</strain>
    </source>
</reference>
<gene>
    <name evidence="3" type="ORF">ACFQHW_04800</name>
</gene>
<evidence type="ECO:0000313" key="3">
    <source>
        <dbReference type="EMBL" id="MFC6314888.1"/>
    </source>
</evidence>
<accession>A0ABW1UNH8</accession>
<feature type="region of interest" description="Disordered" evidence="1">
    <location>
        <begin position="1"/>
        <end position="22"/>
    </location>
</feature>